<name>A0ABX4VTX5_9ENTR</name>
<dbReference type="Proteomes" id="UP000236063">
    <property type="component" value="Unassembled WGS sequence"/>
</dbReference>
<organism evidence="1 2">
    <name type="scientific">Enterobacter bugandensis</name>
    <dbReference type="NCBI Taxonomy" id="881260"/>
    <lineage>
        <taxon>Bacteria</taxon>
        <taxon>Pseudomonadati</taxon>
        <taxon>Pseudomonadota</taxon>
        <taxon>Gammaproteobacteria</taxon>
        <taxon>Enterobacterales</taxon>
        <taxon>Enterobacteriaceae</taxon>
        <taxon>Enterobacter</taxon>
    </lineage>
</organism>
<dbReference type="EMBL" id="POUR01000001">
    <property type="protein sequence ID" value="PNF70818.1"/>
    <property type="molecule type" value="Genomic_DNA"/>
</dbReference>
<proteinExistence type="predicted"/>
<accession>A0ABX4VTX5</accession>
<reference evidence="1 2" key="1">
    <citation type="submission" date="2018-01" db="EMBL/GenBank/DDBJ databases">
        <title>Multi-drug resistant Enterobacter species isolated from the International Space Station and comparative genomic analyses with human pathogenic strains.</title>
        <authorList>
            <person name="Singh N.K."/>
            <person name="Bezdan D."/>
            <person name="McIntyre A."/>
            <person name="Sielaff A.C."/>
            <person name="Wheeler K."/>
            <person name="Mason C."/>
            <person name="Venkateswaran K."/>
        </authorList>
    </citation>
    <scope>NUCLEOTIDE SEQUENCE [LARGE SCALE GENOMIC DNA]</scope>
    <source>
        <strain evidence="1 2">IF2SW-P2</strain>
    </source>
</reference>
<protein>
    <submittedName>
        <fullName evidence="1">Uncharacterized protein</fullName>
    </submittedName>
</protein>
<sequence>MFFSVGNAVAKANALSDTQVKNEIIAESIADYPGVCACPFNQARNGSSCGRRSAWSKAGGYSPICYQNEVTAEMIKEWRERNS</sequence>
<evidence type="ECO:0000313" key="1">
    <source>
        <dbReference type="EMBL" id="PNF70818.1"/>
    </source>
</evidence>
<comment type="caution">
    <text evidence="1">The sequence shown here is derived from an EMBL/GenBank/DDBJ whole genome shotgun (WGS) entry which is preliminary data.</text>
</comment>
<keyword evidence="2" id="KW-1185">Reference proteome</keyword>
<gene>
    <name evidence="1" type="ORF">C1167_14050</name>
</gene>
<evidence type="ECO:0000313" key="2">
    <source>
        <dbReference type="Proteomes" id="UP000236063"/>
    </source>
</evidence>